<dbReference type="EMBL" id="PDXD01000001">
    <property type="protein sequence ID" value="RYN84638.1"/>
    <property type="molecule type" value="Genomic_DNA"/>
</dbReference>
<accession>A0A4Q4NY85</accession>
<dbReference type="AlphaFoldDB" id="A0A4Q4NY85"/>
<evidence type="ECO:0000313" key="3">
    <source>
        <dbReference type="Proteomes" id="UP000291422"/>
    </source>
</evidence>
<comment type="caution">
    <text evidence="2">The sequence shown here is derived from an EMBL/GenBank/DDBJ whole genome shotgun (WGS) entry which is preliminary data.</text>
</comment>
<organism evidence="2 3">
    <name type="scientific">Alternaria alternata</name>
    <name type="common">Alternaria rot fungus</name>
    <name type="synonym">Torula alternata</name>
    <dbReference type="NCBI Taxonomy" id="5599"/>
    <lineage>
        <taxon>Eukaryota</taxon>
        <taxon>Fungi</taxon>
        <taxon>Dikarya</taxon>
        <taxon>Ascomycota</taxon>
        <taxon>Pezizomycotina</taxon>
        <taxon>Dothideomycetes</taxon>
        <taxon>Pleosporomycetidae</taxon>
        <taxon>Pleosporales</taxon>
        <taxon>Pleosporineae</taxon>
        <taxon>Pleosporaceae</taxon>
        <taxon>Alternaria</taxon>
        <taxon>Alternaria sect. Alternaria</taxon>
        <taxon>Alternaria alternata complex</taxon>
    </lineage>
</organism>
<feature type="signal peptide" evidence="1">
    <location>
        <begin position="1"/>
        <end position="17"/>
    </location>
</feature>
<evidence type="ECO:0000313" key="2">
    <source>
        <dbReference type="EMBL" id="RYN84638.1"/>
    </source>
</evidence>
<sequence length="64" mass="6734">MQITIVTLLSLAVFALAAPQPAPQRDLPPFCSSAGECAGWCGPNRTPYCELYPDSSGDRCVCSG</sequence>
<protein>
    <submittedName>
        <fullName evidence="2">Uncharacterized protein</fullName>
    </submittedName>
</protein>
<name>A0A4Q4NY85_ALTAL</name>
<dbReference type="Proteomes" id="UP000291422">
    <property type="component" value="Unassembled WGS sequence"/>
</dbReference>
<evidence type="ECO:0000256" key="1">
    <source>
        <dbReference type="SAM" id="SignalP"/>
    </source>
</evidence>
<gene>
    <name evidence="2" type="ORF">AA0117_g378</name>
</gene>
<proteinExistence type="predicted"/>
<reference evidence="3" key="1">
    <citation type="journal article" date="2019" name="bioRxiv">
        <title>Genomics, evolutionary history and diagnostics of the Alternaria alternata species group including apple and Asian pear pathotypes.</title>
        <authorList>
            <person name="Armitage A.D."/>
            <person name="Cockerton H.M."/>
            <person name="Sreenivasaprasad S."/>
            <person name="Woodhall J.W."/>
            <person name="Lane C.R."/>
            <person name="Harrison R.J."/>
            <person name="Clarkson J.P."/>
        </authorList>
    </citation>
    <scope>NUCLEOTIDE SEQUENCE [LARGE SCALE GENOMIC DNA]</scope>
    <source>
        <strain evidence="3">FERA 1177</strain>
    </source>
</reference>
<keyword evidence="1" id="KW-0732">Signal</keyword>
<feature type="chain" id="PRO_5020919657" evidence="1">
    <location>
        <begin position="18"/>
        <end position="64"/>
    </location>
</feature>